<evidence type="ECO:0000256" key="2">
    <source>
        <dbReference type="ARBA" id="ARBA00023015"/>
    </source>
</evidence>
<keyword evidence="3" id="KW-0238">DNA-binding</keyword>
<dbReference type="Gene3D" id="1.10.20.10">
    <property type="entry name" value="Histone, subunit A"/>
    <property type="match status" value="1"/>
</dbReference>
<dbReference type="AlphaFoldDB" id="A0AA36EAU1"/>
<dbReference type="Pfam" id="PF00808">
    <property type="entry name" value="CBFD_NFYB_HMF"/>
    <property type="match status" value="1"/>
</dbReference>
<dbReference type="InterPro" id="IPR009072">
    <property type="entry name" value="Histone-fold"/>
</dbReference>
<gene>
    <name evidence="6" type="ORF">LSALG_LOCUS28831</name>
</gene>
<keyword evidence="4" id="KW-0804">Transcription</keyword>
<keyword evidence="2" id="KW-0805">Transcription regulation</keyword>
<evidence type="ECO:0000313" key="6">
    <source>
        <dbReference type="EMBL" id="CAI9289601.1"/>
    </source>
</evidence>
<protein>
    <recommendedName>
        <fullName evidence="5">Transcription factor CBF/NF-Y/archaeal histone domain-containing protein</fullName>
    </recommendedName>
</protein>
<feature type="domain" description="Transcription factor CBF/NF-Y/archaeal histone" evidence="5">
    <location>
        <begin position="4"/>
        <end position="66"/>
    </location>
</feature>
<dbReference type="InterPro" id="IPR003958">
    <property type="entry name" value="CBFA_NFYB_domain"/>
</dbReference>
<dbReference type="PANTHER" id="PTHR11064:SF9">
    <property type="entry name" value="NUCLEAR TRANSCRIPTION FACTOR Y SUBUNIT BETA"/>
    <property type="match status" value="1"/>
</dbReference>
<reference evidence="6" key="1">
    <citation type="submission" date="2023-04" db="EMBL/GenBank/DDBJ databases">
        <authorList>
            <person name="Vijverberg K."/>
            <person name="Xiong W."/>
            <person name="Schranz E."/>
        </authorList>
    </citation>
    <scope>NUCLEOTIDE SEQUENCE</scope>
</reference>
<dbReference type="GO" id="GO:0001228">
    <property type="term" value="F:DNA-binding transcription activator activity, RNA polymerase II-specific"/>
    <property type="evidence" value="ECO:0007669"/>
    <property type="project" value="InterPro"/>
</dbReference>
<evidence type="ECO:0000259" key="5">
    <source>
        <dbReference type="Pfam" id="PF00808"/>
    </source>
</evidence>
<dbReference type="EMBL" id="OX465082">
    <property type="protein sequence ID" value="CAI9289601.1"/>
    <property type="molecule type" value="Genomic_DNA"/>
</dbReference>
<dbReference type="Proteomes" id="UP001177003">
    <property type="component" value="Chromosome 6"/>
</dbReference>
<evidence type="ECO:0000256" key="4">
    <source>
        <dbReference type="ARBA" id="ARBA00023163"/>
    </source>
</evidence>
<dbReference type="GO" id="GO:0016602">
    <property type="term" value="C:CCAAT-binding factor complex"/>
    <property type="evidence" value="ECO:0007669"/>
    <property type="project" value="InterPro"/>
</dbReference>
<evidence type="ECO:0000256" key="3">
    <source>
        <dbReference type="ARBA" id="ARBA00023125"/>
    </source>
</evidence>
<dbReference type="InterPro" id="IPR027113">
    <property type="entry name" value="Transc_fact_NFYB/HAP3"/>
</dbReference>
<dbReference type="SUPFAM" id="SSF47113">
    <property type="entry name" value="Histone-fold"/>
    <property type="match status" value="1"/>
</dbReference>
<evidence type="ECO:0000256" key="1">
    <source>
        <dbReference type="ARBA" id="ARBA00009053"/>
    </source>
</evidence>
<organism evidence="6 7">
    <name type="scientific">Lactuca saligna</name>
    <name type="common">Willowleaf lettuce</name>
    <dbReference type="NCBI Taxonomy" id="75948"/>
    <lineage>
        <taxon>Eukaryota</taxon>
        <taxon>Viridiplantae</taxon>
        <taxon>Streptophyta</taxon>
        <taxon>Embryophyta</taxon>
        <taxon>Tracheophyta</taxon>
        <taxon>Spermatophyta</taxon>
        <taxon>Magnoliopsida</taxon>
        <taxon>eudicotyledons</taxon>
        <taxon>Gunneridae</taxon>
        <taxon>Pentapetalae</taxon>
        <taxon>asterids</taxon>
        <taxon>campanulids</taxon>
        <taxon>Asterales</taxon>
        <taxon>Asteraceae</taxon>
        <taxon>Cichorioideae</taxon>
        <taxon>Cichorieae</taxon>
        <taxon>Lactucinae</taxon>
        <taxon>Lactuca</taxon>
    </lineage>
</organism>
<dbReference type="PRINTS" id="PR00615">
    <property type="entry name" value="CCAATSUBUNTA"/>
</dbReference>
<proteinExistence type="inferred from homology"/>
<dbReference type="CDD" id="cd22907">
    <property type="entry name" value="HFD_NFYB"/>
    <property type="match status" value="1"/>
</dbReference>
<comment type="similarity">
    <text evidence="1">Belongs to the NFYB/HAP3 subunit family.</text>
</comment>
<dbReference type="PANTHER" id="PTHR11064">
    <property type="entry name" value="CCAAT-BINDING TRANSCRIPTION FACTOR-RELATED"/>
    <property type="match status" value="1"/>
</dbReference>
<sequence>MHPASILRIIRKGKVLPDDAKIAKDTIQTYQECLSLFISFITSEASDNCRKDERRSLTGDDLLEAMETLGFEDYVKPLESYLEKYREIEDELLRSLKDHDESVRKEGSQQQGTD</sequence>
<name>A0AA36EAU1_LACSI</name>
<dbReference type="GO" id="GO:0000978">
    <property type="term" value="F:RNA polymerase II cis-regulatory region sequence-specific DNA binding"/>
    <property type="evidence" value="ECO:0007669"/>
    <property type="project" value="TreeGrafter"/>
</dbReference>
<keyword evidence="7" id="KW-1185">Reference proteome</keyword>
<accession>A0AA36EAU1</accession>
<dbReference type="GO" id="GO:0046982">
    <property type="term" value="F:protein heterodimerization activity"/>
    <property type="evidence" value="ECO:0007669"/>
    <property type="project" value="InterPro"/>
</dbReference>
<evidence type="ECO:0000313" key="7">
    <source>
        <dbReference type="Proteomes" id="UP001177003"/>
    </source>
</evidence>